<dbReference type="KEGG" id="hhb:Hhub_3315"/>
<dbReference type="OrthoDB" id="19110at2157"/>
<dbReference type="STRING" id="1407499.HHUB_3315"/>
<dbReference type="EC" id="3.4.24.-" evidence="10"/>
<proteinExistence type="predicted"/>
<dbReference type="CDD" id="cd06160">
    <property type="entry name" value="S2P-M50_like_2"/>
    <property type="match status" value="1"/>
</dbReference>
<dbReference type="GO" id="GO:0016020">
    <property type="term" value="C:membrane"/>
    <property type="evidence" value="ECO:0007669"/>
    <property type="project" value="UniProtKB-SubCell"/>
</dbReference>
<evidence type="ECO:0000256" key="7">
    <source>
        <dbReference type="ARBA" id="ARBA00023136"/>
    </source>
</evidence>
<dbReference type="RefSeq" id="WP_059057668.1">
    <property type="nucleotide sequence ID" value="NZ_CEML01000001.1"/>
</dbReference>
<evidence type="ECO:0000256" key="4">
    <source>
        <dbReference type="ARBA" id="ARBA00022801"/>
    </source>
</evidence>
<feature type="transmembrane region" description="Helical" evidence="8">
    <location>
        <begin position="249"/>
        <end position="269"/>
    </location>
</feature>
<dbReference type="PANTHER" id="PTHR31412">
    <property type="entry name" value="ZINC METALLOPROTEASE EGY1"/>
    <property type="match status" value="1"/>
</dbReference>
<accession>A0A0U5D0E6</accession>
<evidence type="ECO:0000256" key="8">
    <source>
        <dbReference type="SAM" id="Phobius"/>
    </source>
</evidence>
<evidence type="ECO:0000259" key="9">
    <source>
        <dbReference type="Pfam" id="PF02163"/>
    </source>
</evidence>
<comment type="subcellular location">
    <subcellularLocation>
        <location evidence="1">Membrane</location>
        <topology evidence="1">Multi-pass membrane protein</topology>
    </subcellularLocation>
</comment>
<evidence type="ECO:0000256" key="3">
    <source>
        <dbReference type="ARBA" id="ARBA00022692"/>
    </source>
</evidence>
<feature type="transmembrane region" description="Helical" evidence="8">
    <location>
        <begin position="115"/>
        <end position="135"/>
    </location>
</feature>
<keyword evidence="3 8" id="KW-0812">Transmembrane</keyword>
<keyword evidence="7 8" id="KW-0472">Membrane</keyword>
<keyword evidence="10" id="KW-0482">Metalloprotease</keyword>
<gene>
    <name evidence="10" type="ORF">HHUB_3315</name>
</gene>
<evidence type="ECO:0000256" key="1">
    <source>
        <dbReference type="ARBA" id="ARBA00004141"/>
    </source>
</evidence>
<protein>
    <submittedName>
        <fullName evidence="10">M50 family metalloprotease</fullName>
        <ecNumber evidence="10">3.4.24.-</ecNumber>
    </submittedName>
</protein>
<feature type="transmembrane region" description="Helical" evidence="8">
    <location>
        <begin position="346"/>
        <end position="366"/>
    </location>
</feature>
<keyword evidence="5" id="KW-0809">Transit peptide</keyword>
<feature type="transmembrane region" description="Helical" evidence="8">
    <location>
        <begin position="315"/>
        <end position="334"/>
    </location>
</feature>
<dbReference type="Pfam" id="PF02163">
    <property type="entry name" value="Peptidase_M50"/>
    <property type="match status" value="1"/>
</dbReference>
<evidence type="ECO:0000256" key="6">
    <source>
        <dbReference type="ARBA" id="ARBA00022989"/>
    </source>
</evidence>
<name>A0A0U5D0E6_9EURY</name>
<dbReference type="GeneID" id="91107992"/>
<dbReference type="GO" id="GO:0006508">
    <property type="term" value="P:proteolysis"/>
    <property type="evidence" value="ECO:0007669"/>
    <property type="project" value="UniProtKB-KW"/>
</dbReference>
<feature type="transmembrane region" description="Helical" evidence="8">
    <location>
        <begin position="147"/>
        <end position="166"/>
    </location>
</feature>
<dbReference type="PANTHER" id="PTHR31412:SF0">
    <property type="entry name" value="ZINC METALLOPROTEASE EGY1, CHLOROPLASTIC-RELATED"/>
    <property type="match status" value="1"/>
</dbReference>
<keyword evidence="6 8" id="KW-1133">Transmembrane helix</keyword>
<reference evidence="11" key="1">
    <citation type="journal article" date="2016" name="Environ. Microbiol.">
        <title>The complete genome of a viable archaeum isolated from 123-million-year-old rock salt.</title>
        <authorList>
            <person name="Jaakkola S.T."/>
            <person name="Pfeiffer F."/>
            <person name="Ravantti J.J."/>
            <person name="Guo Q."/>
            <person name="Liu Y."/>
            <person name="Chen X."/>
            <person name="Ma H."/>
            <person name="Yang C."/>
            <person name="Oksanen H.M."/>
            <person name="Bamford D.H."/>
        </authorList>
    </citation>
    <scope>NUCLEOTIDE SEQUENCE</scope>
    <source>
        <strain evidence="11">JI20-1</strain>
    </source>
</reference>
<feature type="transmembrane region" description="Helical" evidence="8">
    <location>
        <begin position="88"/>
        <end position="108"/>
    </location>
</feature>
<dbReference type="AlphaFoldDB" id="A0A0U5D0E6"/>
<sequence>MSAQPPDGAPSPDSFASVFDVYEVRRDDGRVLYFGDPETDRETLMETVWPAFRERGYEVRLARRTGELVLVAEPHDAADDGGVPWTNVALFVATIASTLFVGANWYYVDPFSPEVVQALPFTVAVVGVLAVHEFGHYAMSRYHDVDASLPYFIPFPSLFGTMGAVIRMRGRIPSRKALFDIGAAGPLAGLVAAVAVSAVGLLLPPVTVPPEIVNSASAVEVQFAYPPLLQAIAAVLGEPLSYSDPSKSISPVVMGGWIGMFVTFLNLIPVGQLDGGHVLRSLVGEHADRVAPLVPTALFALAGYQWFVADAGDTAGIWVVWGVIATVITFAGGVDPVDDSSLDARRVAVGVLTFVLGALCFMPVPIEIVG</sequence>
<organism evidence="10 11">
    <name type="scientific">Halobacterium hubeiense</name>
    <dbReference type="NCBI Taxonomy" id="1407499"/>
    <lineage>
        <taxon>Archaea</taxon>
        <taxon>Methanobacteriati</taxon>
        <taxon>Methanobacteriota</taxon>
        <taxon>Stenosarchaea group</taxon>
        <taxon>Halobacteria</taxon>
        <taxon>Halobacteriales</taxon>
        <taxon>Halobacteriaceae</taxon>
        <taxon>Halobacterium</taxon>
    </lineage>
</organism>
<dbReference type="Proteomes" id="UP000066737">
    <property type="component" value="Chromosome I"/>
</dbReference>
<dbReference type="InterPro" id="IPR044838">
    <property type="entry name" value="EGY1-like"/>
</dbReference>
<keyword evidence="2 10" id="KW-0645">Protease</keyword>
<evidence type="ECO:0000256" key="2">
    <source>
        <dbReference type="ARBA" id="ARBA00022670"/>
    </source>
</evidence>
<evidence type="ECO:0000313" key="11">
    <source>
        <dbReference type="Proteomes" id="UP000066737"/>
    </source>
</evidence>
<dbReference type="InterPro" id="IPR008915">
    <property type="entry name" value="Peptidase_M50"/>
</dbReference>
<keyword evidence="4 10" id="KW-0378">Hydrolase</keyword>
<feature type="transmembrane region" description="Helical" evidence="8">
    <location>
        <begin position="178"/>
        <end position="203"/>
    </location>
</feature>
<evidence type="ECO:0000313" key="10">
    <source>
        <dbReference type="EMBL" id="CQH60875.1"/>
    </source>
</evidence>
<dbReference type="EMBL" id="LN831302">
    <property type="protein sequence ID" value="CQH60875.1"/>
    <property type="molecule type" value="Genomic_DNA"/>
</dbReference>
<feature type="transmembrane region" description="Helical" evidence="8">
    <location>
        <begin position="290"/>
        <end position="309"/>
    </location>
</feature>
<keyword evidence="11" id="KW-1185">Reference proteome</keyword>
<feature type="domain" description="Peptidase M50" evidence="9">
    <location>
        <begin position="121"/>
        <end position="291"/>
    </location>
</feature>
<evidence type="ECO:0000256" key="5">
    <source>
        <dbReference type="ARBA" id="ARBA00022946"/>
    </source>
</evidence>
<dbReference type="GO" id="GO:0008237">
    <property type="term" value="F:metallopeptidase activity"/>
    <property type="evidence" value="ECO:0007669"/>
    <property type="project" value="UniProtKB-KW"/>
</dbReference>